<accession>A0A2K3DXL8</accession>
<dbReference type="InParanoid" id="A0A2K3DXL8"/>
<feature type="compositionally biased region" description="Low complexity" evidence="1">
    <location>
        <begin position="207"/>
        <end position="216"/>
    </location>
</feature>
<dbReference type="Gramene" id="PNW85279">
    <property type="protein sequence ID" value="PNW85279"/>
    <property type="gene ID" value="CHLRE_03g179250v5"/>
</dbReference>
<feature type="compositionally biased region" description="Low complexity" evidence="1">
    <location>
        <begin position="77"/>
        <end position="86"/>
    </location>
</feature>
<evidence type="ECO:0000313" key="2">
    <source>
        <dbReference type="EMBL" id="PNW85279.1"/>
    </source>
</evidence>
<gene>
    <name evidence="2" type="ORF">CHLRE_03g179250v5</name>
</gene>
<dbReference type="GeneID" id="5728806"/>
<protein>
    <submittedName>
        <fullName evidence="2">Uncharacterized protein</fullName>
    </submittedName>
</protein>
<proteinExistence type="predicted"/>
<dbReference type="EMBL" id="CM008964">
    <property type="protein sequence ID" value="PNW85279.1"/>
    <property type="molecule type" value="Genomic_DNA"/>
</dbReference>
<sequence length="515" mass="54537">MCVDSGSPKAARKAAERRRKGASAPRPQQLQLNSLHAKLDQLREQYKAAETENKRLKDRLMLMEVVLPTREQQARIAAAGAAGSSGTLSQPQTARPAADADEAANAEPRARSFGPVSGLGQEELGQQPALEFGLGSICSGPGVGRAHRPHSCSYSHTTTSNPDGASSPSACTVSGSGQAANKRAGEEAACAQSRPPHEHQKPPQPWRQPQQPRLQLGPPPPIGTRTEVNRAAPQLQPQQALPGHPAITAAAAAAPAAARPDSVAAATAASGRGPEAAPQGSGELSAAWRALWLSWVRDAALLVVAHDARPRDHWLRQLDVACTQLKTRVVQLGLKHPELIADDMPQLNLDTGRLQEPPEGHWRPVALAMRATPAQVSACRAALALYRERMEVVMAERSRLTERLADSMAGLRLGTEHEGWLQVAASNVEKTSVEAAAAAAGLDENVAAEGRATKIAKDLLSSDMFTPLQCARGSVASYPYFPDALAIITEVARLHEAGQPAAAALQQLPSAWRAQ</sequence>
<reference evidence="2 3" key="1">
    <citation type="journal article" date="2007" name="Science">
        <title>The Chlamydomonas genome reveals the evolution of key animal and plant functions.</title>
        <authorList>
            <person name="Merchant S.S."/>
            <person name="Prochnik S.E."/>
            <person name="Vallon O."/>
            <person name="Harris E.H."/>
            <person name="Karpowicz S.J."/>
            <person name="Witman G.B."/>
            <person name="Terry A."/>
            <person name="Salamov A."/>
            <person name="Fritz-Laylin L.K."/>
            <person name="Marechal-Drouard L."/>
            <person name="Marshall W.F."/>
            <person name="Qu L.H."/>
            <person name="Nelson D.R."/>
            <person name="Sanderfoot A.A."/>
            <person name="Spalding M.H."/>
            <person name="Kapitonov V.V."/>
            <person name="Ren Q."/>
            <person name="Ferris P."/>
            <person name="Lindquist E."/>
            <person name="Shapiro H."/>
            <person name="Lucas S.M."/>
            <person name="Grimwood J."/>
            <person name="Schmutz J."/>
            <person name="Cardol P."/>
            <person name="Cerutti H."/>
            <person name="Chanfreau G."/>
            <person name="Chen C.L."/>
            <person name="Cognat V."/>
            <person name="Croft M.T."/>
            <person name="Dent R."/>
            <person name="Dutcher S."/>
            <person name="Fernandez E."/>
            <person name="Fukuzawa H."/>
            <person name="Gonzalez-Ballester D."/>
            <person name="Gonzalez-Halphen D."/>
            <person name="Hallmann A."/>
            <person name="Hanikenne M."/>
            <person name="Hippler M."/>
            <person name="Inwood W."/>
            <person name="Jabbari K."/>
            <person name="Kalanon M."/>
            <person name="Kuras R."/>
            <person name="Lefebvre P.A."/>
            <person name="Lemaire S.D."/>
            <person name="Lobanov A.V."/>
            <person name="Lohr M."/>
            <person name="Manuell A."/>
            <person name="Meier I."/>
            <person name="Mets L."/>
            <person name="Mittag M."/>
            <person name="Mittelmeier T."/>
            <person name="Moroney J.V."/>
            <person name="Moseley J."/>
            <person name="Napoli C."/>
            <person name="Nedelcu A.M."/>
            <person name="Niyogi K."/>
            <person name="Novoselov S.V."/>
            <person name="Paulsen I.T."/>
            <person name="Pazour G."/>
            <person name="Purton S."/>
            <person name="Ral J.P."/>
            <person name="Riano-Pachon D.M."/>
            <person name="Riekhof W."/>
            <person name="Rymarquis L."/>
            <person name="Schroda M."/>
            <person name="Stern D."/>
            <person name="Umen J."/>
            <person name="Willows R."/>
            <person name="Wilson N."/>
            <person name="Zimmer S.L."/>
            <person name="Allmer J."/>
            <person name="Balk J."/>
            <person name="Bisova K."/>
            <person name="Chen C.J."/>
            <person name="Elias M."/>
            <person name="Gendler K."/>
            <person name="Hauser C."/>
            <person name="Lamb M.R."/>
            <person name="Ledford H."/>
            <person name="Long J.C."/>
            <person name="Minagawa J."/>
            <person name="Page M.D."/>
            <person name="Pan J."/>
            <person name="Pootakham W."/>
            <person name="Roje S."/>
            <person name="Rose A."/>
            <person name="Stahlberg E."/>
            <person name="Terauchi A.M."/>
            <person name="Yang P."/>
            <person name="Ball S."/>
            <person name="Bowler C."/>
            <person name="Dieckmann C.L."/>
            <person name="Gladyshev V.N."/>
            <person name="Green P."/>
            <person name="Jorgensen R."/>
            <person name="Mayfield S."/>
            <person name="Mueller-Roeber B."/>
            <person name="Rajamani S."/>
            <person name="Sayre R.T."/>
            <person name="Brokstein P."/>
            <person name="Dubchak I."/>
            <person name="Goodstein D."/>
            <person name="Hornick L."/>
            <person name="Huang Y.W."/>
            <person name="Jhaveri J."/>
            <person name="Luo Y."/>
            <person name="Martinez D."/>
            <person name="Ngau W.C."/>
            <person name="Otillar B."/>
            <person name="Poliakov A."/>
            <person name="Porter A."/>
            <person name="Szajkowski L."/>
            <person name="Werner G."/>
            <person name="Zhou K."/>
            <person name="Grigoriev I.V."/>
            <person name="Rokhsar D.S."/>
            <person name="Grossman A.R."/>
        </authorList>
    </citation>
    <scope>NUCLEOTIDE SEQUENCE [LARGE SCALE GENOMIC DNA]</scope>
    <source>
        <strain evidence="3">CC-503</strain>
    </source>
</reference>
<feature type="region of interest" description="Disordered" evidence="1">
    <location>
        <begin position="1"/>
        <end position="33"/>
    </location>
</feature>
<feature type="compositionally biased region" description="Basic residues" evidence="1">
    <location>
        <begin position="10"/>
        <end position="21"/>
    </location>
</feature>
<feature type="region of interest" description="Disordered" evidence="1">
    <location>
        <begin position="143"/>
        <end position="226"/>
    </location>
</feature>
<dbReference type="RefSeq" id="XP_001703412.2">
    <property type="nucleotide sequence ID" value="XM_001703360.2"/>
</dbReference>
<feature type="region of interest" description="Disordered" evidence="1">
    <location>
        <begin position="77"/>
        <end position="121"/>
    </location>
</feature>
<dbReference type="AlphaFoldDB" id="A0A2K3DXL8"/>
<dbReference type="PaxDb" id="3055-EDP06094"/>
<name>A0A2K3DXL8_CHLRE</name>
<evidence type="ECO:0000313" key="3">
    <source>
        <dbReference type="Proteomes" id="UP000006906"/>
    </source>
</evidence>
<feature type="compositionally biased region" description="Polar residues" evidence="1">
    <location>
        <begin position="152"/>
        <end position="179"/>
    </location>
</feature>
<organism evidence="2 3">
    <name type="scientific">Chlamydomonas reinhardtii</name>
    <name type="common">Chlamydomonas smithii</name>
    <dbReference type="NCBI Taxonomy" id="3055"/>
    <lineage>
        <taxon>Eukaryota</taxon>
        <taxon>Viridiplantae</taxon>
        <taxon>Chlorophyta</taxon>
        <taxon>core chlorophytes</taxon>
        <taxon>Chlorophyceae</taxon>
        <taxon>CS clade</taxon>
        <taxon>Chlamydomonadales</taxon>
        <taxon>Chlamydomonadaceae</taxon>
        <taxon>Chlamydomonas</taxon>
    </lineage>
</organism>
<keyword evidence="3" id="KW-1185">Reference proteome</keyword>
<dbReference type="ExpressionAtlas" id="A0A2K3DXL8">
    <property type="expression patterns" value="baseline"/>
</dbReference>
<dbReference type="OrthoDB" id="545609at2759"/>
<dbReference type="KEGG" id="cre:CHLRE_03g179250v5"/>
<dbReference type="Proteomes" id="UP000006906">
    <property type="component" value="Chromosome 3"/>
</dbReference>
<evidence type="ECO:0000256" key="1">
    <source>
        <dbReference type="SAM" id="MobiDB-lite"/>
    </source>
</evidence>